<protein>
    <submittedName>
        <fullName evidence="2">Uncharacterized protein</fullName>
    </submittedName>
</protein>
<keyword evidence="1" id="KW-1185">Reference proteome</keyword>
<dbReference type="Proteomes" id="UP000887565">
    <property type="component" value="Unplaced"/>
</dbReference>
<reference evidence="2" key="1">
    <citation type="submission" date="2022-11" db="UniProtKB">
        <authorList>
            <consortium name="WormBaseParasite"/>
        </authorList>
    </citation>
    <scope>IDENTIFICATION</scope>
</reference>
<evidence type="ECO:0000313" key="1">
    <source>
        <dbReference type="Proteomes" id="UP000887565"/>
    </source>
</evidence>
<proteinExistence type="predicted"/>
<accession>A0A915HNE1</accession>
<dbReference type="AlphaFoldDB" id="A0A915HNE1"/>
<dbReference type="WBParaSite" id="nRc.2.0.1.t03463-RA">
    <property type="protein sequence ID" value="nRc.2.0.1.t03463-RA"/>
    <property type="gene ID" value="nRc.2.0.1.g03463"/>
</dbReference>
<name>A0A915HNE1_ROMCU</name>
<evidence type="ECO:0000313" key="2">
    <source>
        <dbReference type="WBParaSite" id="nRc.2.0.1.t03463-RA"/>
    </source>
</evidence>
<dbReference type="OMA" id="KSALWCY"/>
<sequence length="222" mass="25415">MIDMTRSRWLCLTPGGDLYLVTGDNNVSALWRYSSSNNNWVTILTATGTTSHCKKIAFNPVKFKLPRFFPCAIVCALAVIEQAKYQYLDFMEQNELDDFDRPTVTLLTCECLLGNLILLTIKDDRLLSQVVLQSIYRIQDHIFSPSSAVRDQFSNLIILDYANNGKLFLFEAPESDRTKNRRLKLLMEIGSQEGMGLCVEDGWCYVVCVNKKRVKAIQYKEM</sequence>
<organism evidence="1 2">
    <name type="scientific">Romanomermis culicivorax</name>
    <name type="common">Nematode worm</name>
    <dbReference type="NCBI Taxonomy" id="13658"/>
    <lineage>
        <taxon>Eukaryota</taxon>
        <taxon>Metazoa</taxon>
        <taxon>Ecdysozoa</taxon>
        <taxon>Nematoda</taxon>
        <taxon>Enoplea</taxon>
        <taxon>Dorylaimia</taxon>
        <taxon>Mermithida</taxon>
        <taxon>Mermithoidea</taxon>
        <taxon>Mermithidae</taxon>
        <taxon>Romanomermis</taxon>
    </lineage>
</organism>